<dbReference type="Pfam" id="PF17965">
    <property type="entry name" value="MucBP_2"/>
    <property type="match status" value="1"/>
</dbReference>
<dbReference type="EMBL" id="CP117884">
    <property type="protein sequence ID" value="WDF83002.1"/>
    <property type="molecule type" value="Genomic_DNA"/>
</dbReference>
<feature type="compositionally biased region" description="Low complexity" evidence="2">
    <location>
        <begin position="46"/>
        <end position="67"/>
    </location>
</feature>
<dbReference type="Gene3D" id="3.10.20.470">
    <property type="match status" value="1"/>
</dbReference>
<keyword evidence="1" id="KW-0732">Signal</keyword>
<dbReference type="Pfam" id="PF17966">
    <property type="entry name" value="Muc_B2"/>
    <property type="match status" value="1"/>
</dbReference>
<feature type="transmembrane region" description="Helical" evidence="3">
    <location>
        <begin position="797"/>
        <end position="818"/>
    </location>
</feature>
<organism evidence="6 7">
    <name type="scientific">Lacticaseibacillus pabuli</name>
    <dbReference type="NCBI Taxonomy" id="3025672"/>
    <lineage>
        <taxon>Bacteria</taxon>
        <taxon>Bacillati</taxon>
        <taxon>Bacillota</taxon>
        <taxon>Bacilli</taxon>
        <taxon>Lactobacillales</taxon>
        <taxon>Lactobacillaceae</taxon>
        <taxon>Lacticaseibacillus</taxon>
    </lineage>
</organism>
<keyword evidence="3" id="KW-1133">Transmembrane helix</keyword>
<dbReference type="Pfam" id="PF19258">
    <property type="entry name" value="KxYKxGKxW_sig"/>
    <property type="match status" value="1"/>
</dbReference>
<evidence type="ECO:0000313" key="6">
    <source>
        <dbReference type="EMBL" id="WDF83002.1"/>
    </source>
</evidence>
<feature type="region of interest" description="Disordered" evidence="2">
    <location>
        <begin position="662"/>
        <end position="722"/>
    </location>
</feature>
<feature type="region of interest" description="Disordered" evidence="2">
    <location>
        <begin position="124"/>
        <end position="171"/>
    </location>
</feature>
<proteinExistence type="predicted"/>
<evidence type="ECO:0000259" key="5">
    <source>
        <dbReference type="Pfam" id="PF17966"/>
    </source>
</evidence>
<keyword evidence="3" id="KW-0812">Transmembrane</keyword>
<dbReference type="SUPFAM" id="SSF49899">
    <property type="entry name" value="Concanavalin A-like lectins/glucanases"/>
    <property type="match status" value="1"/>
</dbReference>
<dbReference type="InterPro" id="IPR013320">
    <property type="entry name" value="ConA-like_dom_sf"/>
</dbReference>
<feature type="compositionally biased region" description="Polar residues" evidence="2">
    <location>
        <begin position="78"/>
        <end position="94"/>
    </location>
</feature>
<keyword evidence="3" id="KW-0472">Membrane</keyword>
<feature type="domain" description="Mub B2-like" evidence="5">
    <location>
        <begin position="526"/>
        <end position="617"/>
    </location>
</feature>
<feature type="domain" description="Mucin binding" evidence="4">
    <location>
        <begin position="438"/>
        <end position="512"/>
    </location>
</feature>
<dbReference type="Gene3D" id="2.60.40.4300">
    <property type="match status" value="1"/>
</dbReference>
<gene>
    <name evidence="6" type="ORF">PQ472_01800</name>
</gene>
<keyword evidence="7" id="KW-1185">Reference proteome</keyword>
<dbReference type="Proteomes" id="UP001220377">
    <property type="component" value="Chromosome"/>
</dbReference>
<dbReference type="Gene3D" id="2.60.120.200">
    <property type="match status" value="2"/>
</dbReference>
<sequence>MNKHNARDTREVRWHYKMYKAGKRWLFAGMMLIGVGTGLMLGGQQAAAETASPPDAPAATTVSAADPPTEPVAETVAPTGQAQDTNVADESQTNPTVTDAPAEEAAVVETTPGENAVIEVSGASAEEQVVKEDEADGNLEPSGDAHTKKDGTVKLTDGAHQQGGATYTDPIDLQSDFELHGEIDLGQRDEQKHTKRDGEGDWVSVLFTDVDHPDGDAFGWRAVSSFDDDKYERQHRFHVDDPYGAFVYKSEQHPLDAYVPGKRDKARLQEIFDPQPDRWGTLDIYYQGATSELKVILQTFDDGFFGVKQLDKQEWKRNVGDWAHNMNGAVLTINGHTGPVANRLQFHLTQLCYTPARELATVNVEYRRTDDTLISIGTAKYPDGPKRGNRYETSPLPEEGIPAHYYLSWIDPDGLPENGILERAGDNGTVRYYYAPFQQAAVSFVDDTTNMLLEKIEDLFGKPNAAADFSSASKIQDYTTKGYALVSDETADGITFDDDETSTQTFTVHLQHQYVTVTTDDPHDADPSELTKTVSRTIHYVDAGTSDAVAQDVIQSVIFTRQGRESLVDKQIIYDPWTGTQHLVAVQSPLVDGYATDEWVIPAIEIGPESTEQWVEYYALAPLDVPPVHQERVQVGQPIAVGPARLADGIWVRGEVDVPLFVNPTDTDPGVPATPITPPGDGGSGPSDPIGGQPGVPAEKPVDHNAGGVEPPEDAEDDFGEPHERIHVTVKTVPRVTMRRAVTQRQWRRGGQLAATRTDSSLVIGTGVDGWYHRSGMFVANQHGTIFPKTGEHKQRVLSAVGLALALLISSIGLTVGVGDKKHS</sequence>
<feature type="region of interest" description="Disordered" evidence="2">
    <location>
        <begin position="46"/>
        <end position="100"/>
    </location>
</feature>
<evidence type="ECO:0000256" key="3">
    <source>
        <dbReference type="SAM" id="Phobius"/>
    </source>
</evidence>
<reference evidence="6 7" key="1">
    <citation type="submission" date="2023-02" db="EMBL/GenBank/DDBJ databases">
        <title>Genome sequence of Lacticaseibacillus sp. KACC 23028.</title>
        <authorList>
            <person name="Kim S."/>
            <person name="Heo J."/>
            <person name="Kwon S.-W."/>
        </authorList>
    </citation>
    <scope>NUCLEOTIDE SEQUENCE [LARGE SCALE GENOMIC DNA]</scope>
    <source>
        <strain evidence="6 7">KACC 23028</strain>
    </source>
</reference>
<feature type="compositionally biased region" description="Basic and acidic residues" evidence="2">
    <location>
        <begin position="143"/>
        <end position="152"/>
    </location>
</feature>
<evidence type="ECO:0000313" key="7">
    <source>
        <dbReference type="Proteomes" id="UP001220377"/>
    </source>
</evidence>
<protein>
    <submittedName>
        <fullName evidence="6">KxYKxGKxW signal peptide domain-containing protein</fullName>
    </submittedName>
</protein>
<dbReference type="InterPro" id="IPR041558">
    <property type="entry name" value="MucBP_2"/>
</dbReference>
<dbReference type="RefSeq" id="WP_274260843.1">
    <property type="nucleotide sequence ID" value="NZ_CP117884.1"/>
</dbReference>
<name>A0ABY7WVK7_9LACO</name>
<dbReference type="InterPro" id="IPR041495">
    <property type="entry name" value="Mub_B2"/>
</dbReference>
<evidence type="ECO:0000256" key="1">
    <source>
        <dbReference type="ARBA" id="ARBA00022729"/>
    </source>
</evidence>
<evidence type="ECO:0000259" key="4">
    <source>
        <dbReference type="Pfam" id="PF17965"/>
    </source>
</evidence>
<dbReference type="NCBIfam" id="TIGR03715">
    <property type="entry name" value="KxYKxGKxW"/>
    <property type="match status" value="1"/>
</dbReference>
<accession>A0ABY7WVK7</accession>
<evidence type="ECO:0000256" key="2">
    <source>
        <dbReference type="SAM" id="MobiDB-lite"/>
    </source>
</evidence>
<dbReference type="InterPro" id="IPR022263">
    <property type="entry name" value="KxYKxGKxW"/>
</dbReference>